<accession>A0A9Q0YMX1</accession>
<proteinExistence type="predicted"/>
<feature type="region of interest" description="Disordered" evidence="1">
    <location>
        <begin position="1"/>
        <end position="21"/>
    </location>
</feature>
<comment type="caution">
    <text evidence="2">The sequence shown here is derived from an EMBL/GenBank/DDBJ whole genome shotgun (WGS) entry which is preliminary data.</text>
</comment>
<organism evidence="2 3">
    <name type="scientific">Holothuria leucospilota</name>
    <name type="common">Black long sea cucumber</name>
    <name type="synonym">Mertensiothuria leucospilota</name>
    <dbReference type="NCBI Taxonomy" id="206669"/>
    <lineage>
        <taxon>Eukaryota</taxon>
        <taxon>Metazoa</taxon>
        <taxon>Echinodermata</taxon>
        <taxon>Eleutherozoa</taxon>
        <taxon>Echinozoa</taxon>
        <taxon>Holothuroidea</taxon>
        <taxon>Aspidochirotacea</taxon>
        <taxon>Aspidochirotida</taxon>
        <taxon>Holothuriidae</taxon>
        <taxon>Holothuria</taxon>
    </lineage>
</organism>
<sequence>MDLFNTTTSAPVAPFDSTTEKPYRLDDPTQRLLIAIFTCTISLLGIPEIRQLRQGFRLLPVGSLTPSIWKPFATPD</sequence>
<protein>
    <submittedName>
        <fullName evidence="2">Uncharacterized protein</fullName>
    </submittedName>
</protein>
<dbReference type="EMBL" id="JAIZAY010000018">
    <property type="protein sequence ID" value="KAJ8024371.1"/>
    <property type="molecule type" value="Genomic_DNA"/>
</dbReference>
<dbReference type="AlphaFoldDB" id="A0A9Q0YMX1"/>
<reference evidence="2" key="1">
    <citation type="submission" date="2021-10" db="EMBL/GenBank/DDBJ databases">
        <title>Tropical sea cucumber genome reveals ecological adaptation and Cuvierian tubules defense mechanism.</title>
        <authorList>
            <person name="Chen T."/>
        </authorList>
    </citation>
    <scope>NUCLEOTIDE SEQUENCE</scope>
    <source>
        <strain evidence="2">Nanhai2018</strain>
        <tissue evidence="2">Muscle</tissue>
    </source>
</reference>
<evidence type="ECO:0000313" key="2">
    <source>
        <dbReference type="EMBL" id="KAJ8024371.1"/>
    </source>
</evidence>
<evidence type="ECO:0000313" key="3">
    <source>
        <dbReference type="Proteomes" id="UP001152320"/>
    </source>
</evidence>
<feature type="compositionally biased region" description="Polar residues" evidence="1">
    <location>
        <begin position="1"/>
        <end position="10"/>
    </location>
</feature>
<gene>
    <name evidence="2" type="ORF">HOLleu_34269</name>
</gene>
<dbReference type="Proteomes" id="UP001152320">
    <property type="component" value="Chromosome 18"/>
</dbReference>
<name>A0A9Q0YMX1_HOLLE</name>
<keyword evidence="3" id="KW-1185">Reference proteome</keyword>
<evidence type="ECO:0000256" key="1">
    <source>
        <dbReference type="SAM" id="MobiDB-lite"/>
    </source>
</evidence>